<dbReference type="RefSeq" id="WP_147013035.1">
    <property type="nucleotide sequence ID" value="NZ_VORB01000002.1"/>
</dbReference>
<organism evidence="1 2">
    <name type="scientific">Luteibaculum oceani</name>
    <dbReference type="NCBI Taxonomy" id="1294296"/>
    <lineage>
        <taxon>Bacteria</taxon>
        <taxon>Pseudomonadati</taxon>
        <taxon>Bacteroidota</taxon>
        <taxon>Flavobacteriia</taxon>
        <taxon>Flavobacteriales</taxon>
        <taxon>Luteibaculaceae</taxon>
        <taxon>Luteibaculum</taxon>
    </lineage>
</organism>
<sequence length="174" mass="19567">MNTKQKEILKNLSSPIEKDVLKALTDVKQHGSAAMIPAIMKHIMEEEESTEASDKAKEVLSSLKDSEAQNAYLDELIKPEYQEKSATYLGLIWQAGIKAENHVSNLVKCALKGDFNSVFEVITIIENSENEIPEPEILESQIACKLYLDNNAKSQKKEIVENLLQLLDQTDTYN</sequence>
<reference evidence="1 2" key="1">
    <citation type="submission" date="2019-08" db="EMBL/GenBank/DDBJ databases">
        <title>Genome of Luteibaculum oceani JCM 18817.</title>
        <authorList>
            <person name="Bowman J.P."/>
        </authorList>
    </citation>
    <scope>NUCLEOTIDE SEQUENCE [LARGE SCALE GENOMIC DNA]</scope>
    <source>
        <strain evidence="1 2">JCM 18817</strain>
    </source>
</reference>
<gene>
    <name evidence="1" type="ORF">FRX97_02465</name>
</gene>
<evidence type="ECO:0008006" key="3">
    <source>
        <dbReference type="Google" id="ProtNLM"/>
    </source>
</evidence>
<evidence type="ECO:0000313" key="1">
    <source>
        <dbReference type="EMBL" id="TXC81973.1"/>
    </source>
</evidence>
<keyword evidence="2" id="KW-1185">Reference proteome</keyword>
<proteinExistence type="predicted"/>
<dbReference type="Proteomes" id="UP000321168">
    <property type="component" value="Unassembled WGS sequence"/>
</dbReference>
<protein>
    <recommendedName>
        <fullName evidence="3">HEAT repeat domain-containing protein</fullName>
    </recommendedName>
</protein>
<name>A0A5C6V972_9FLAO</name>
<dbReference type="EMBL" id="VORB01000002">
    <property type="protein sequence ID" value="TXC81973.1"/>
    <property type="molecule type" value="Genomic_DNA"/>
</dbReference>
<comment type="caution">
    <text evidence="1">The sequence shown here is derived from an EMBL/GenBank/DDBJ whole genome shotgun (WGS) entry which is preliminary data.</text>
</comment>
<evidence type="ECO:0000313" key="2">
    <source>
        <dbReference type="Proteomes" id="UP000321168"/>
    </source>
</evidence>
<dbReference type="AlphaFoldDB" id="A0A5C6V972"/>
<accession>A0A5C6V972</accession>